<proteinExistence type="predicted"/>
<sequence>MTFKIRRRVAFVLTFVLILSVNNGFNKVLAAEVDYAEGNQDFVTEGDNLIINSGFEDGVWENDSWASSENILITTDETYVISGTNALKLVEETSAITHVTGLESNTLYLLEGYLSAESDQKVWLGVDEFGNKKIQKPVSNGEKKRVQILFLTGDSSTTAKVFLYKEPGANAAYIDDVSVKKVKGLTNLALYNPNITVTSLVSGGYTESWNPKENSVDGKTNTKWTNSKDAQWEMDLGNSKLIYAVDMVSEGKNMTYQLYTSIDGQTWEEQVNRSQYNTGDYFVQDLFDNAITARYIRIKIFSDWPSCYEIRLHGSEDPSTPLGINRLLPSNNQKAVSEDTKLIMTFNKDIEIISSGDITIYNENGDLFESIGLLGEQISINGQSITISPRKCFESGKSYYVNVPSEVIKEINCDETFTGFIDDTSWRFTVKSAVDKDTLIFDPSAQYQEFQGWGTSLIWFANVVGGWSDVNKNKIADLLFDQDKGLGLNIVRYNIGGGDDSTHNHLRSGGDVPGWATGFDSEGNLMYDWSVDQNQIWMLKAAIQRGANIKEAFSNSPPYFMTVSGCASGSVNGWDNNLQDQYYDDFADYLTEVVKHFDDNEGIVFDSLNPMNEPYTNYWKANGRQEGCHFDRDKQALLIEETYNSLKEKGLGTYVSAMDESVIDTGVKTFKDYYSDEVKSMMPRLNLHTYGGSNRIGAKRAADMYDKDLWMSEVDLGGGAYNPEGMKAALDLSERITKDLQEMQPNAWALWQPVENWSNMLPGGESGSGSNWGLIFANFDDAGNYNGYDLAEEDFLIGKKYYAMMNYTKFIRPNFMMIGENSSDTVAFYNEDEKRLVYVIRNSSNDTRTYDFDFSEFTTVGSDVKIYRTSANENFTQLDDEKIINNRFKTNVVKQSITTYVIDGVSYDNAILKINDTSIGTSGNNYEFIGGWSYGGESKAFTNDNAWSTSNSSAYKIHFVGEQIKLYGAVSHNHGIANVSIDGGETTEVDFYNSSRLDQELLYTSPVLPYGQHTLLVQATGRKNSVSSGTTIIADYAKVYREGKDDLIADAKIINDNTLGYGMNQVQYIGEWNYVSSKQDAYKNDNHYTDKTNSAIIFKFFGTKVNLFGAMANNHGIAEVFVDGETKGNIDLYSSKRMDKQLIFDSGELEIGNHEIKIVAKGSKNANSLGETIAIDYLAVFGDTTSDNSIWPRPTIVPIPSDVKDVANEVLPMNGTWKFTLTPENDYYRKDVDTSTWLDVKVPAELAMLGIDVEKDKEYAYSTKINIPTDYLGDRVFLRFESVYSYAKLWINGEYVRDHRGGFTTWNVDITDYIVPGEEAVITLGIVDESDDISYGSGYARHNITGIIRDVEMFAVPETYITRVVPITTFDDNYVDATLTVDAKLYFESGDSRQLRYTLTDPDGKDVPLTNNVIDFNKSAPEQQISFLVNQPYKWDAEHPYLYQLTTELLIDGTVVETVEQNVGFRQIVKEANKVYVNGKEIKLRGGALHSAYASTGRTLTDEIIEDYVIKLKKANFNFIRTSHYPPNERFLEYCDKYGIYVEEETAMCFVDMWGGSTGRQNNPAYTPNYMNQFSEMIERDRIHPSVIIWSLGNESKYGSNVEMEHEYLKEEDNSRLSIYSYGWGAPSGTNRITFDLFSEHYRNWNDNHESLDVPELHDEYTHVPSYLYGTLRRDPGGPRNFFGETLERYWNNIYNANGSLGGAIWGTVDDVFFIPDGEDGTGAEANGTAQWGILDSWGREKPEYWLTKKAYSPVDITKIEYDKPDKNEVLNVLVENRFTHTNLMDITVKWSVEDESGKIENIPSIMPGETGILQVPGRQWLLGDTVNLKFFYEDMNLGQIMVDEFDLQIGDERRYFDTSVVNQPTVNETAGELIIEGNDFKVIFDKSTGLIIEGSYDNETVIVDGPFINLYGSENNSATKESEQSFDVNTWRLNNFEHKVDGEYIVVTVDGTYLDDNSYTNGILNVVFEIRIDYEGLITTTFTINNPPTYKNVVEVGVSYLLSDAVSDVNWERNGLYSVYPDNHIGRLAGSATRTREEGDDQYGIKPDWDWSMDMVDYYLYGKEDQSNRGTNDFRSMKENIYFASAVLDDSDTRLRAESNGTEAVRLSVANSNDGFKTDGVLFTVNTEWNYLVGWGGYQKENISLKNGYKNQISMRLTDSDTEYLVKRYVNASIAKNKNVTVSSEKSNADGSYAVDDNNTTSWVANSSNNQFISIDLEKEFIVDIVDILWSSNDINGYTIDGSMDGNRWLTLVDKRNEAFIPMMSSDSFEATKLRYIRVMIDGSENGALPGICELKVDESIDQENYKEIPQAVGGVTYYIDADTGNDTNDGTTEVTAWKTLEKLNANGFMPGDKILFKTGGVWSGQLWPKGSGTEKDPIIIDQYGEGNQRPIINGGGVDTAVRLYNQQYWEINNLEVTNMGSEETQRRGIGIFANNAGTIEHIHIKNCYVHNVNGEDNPGQVSQGGFKMDVKWTGGIILTVLPGDIKTKYNDVLIENNTVRDVSRTGIRAVQSFFFNRDNGTEDYWAGSTNVVIRGNVLDTIAGDGIVAQTCDSPLIEHNVAKDCAMNSKHANVAIWDWSCKDALFQYNEAYLTHGTRDGQGFDCDYYSTGTTFQYNYSHDNEGGFMLVCSPKNSTINYHSVIRYNISENDSSRTIQLMGPGTRYTKIYNNVFYVGENVDNVRLTANDNGWEENREKSKEAYFFNNIFYVKGKNATFDTKSNWIYDSNCYFGVNAPAGDTHAVNEDPKFINPGHVGTVFNVIDKNYGLDYNGSDSWDTSVFNGYQLQEDSPCKDAGKNIEGVNITSDFFGNALYYNVPDIGIHELAIGTSIPPVDIPSINGINVALNKTVIATANETANPNYHATDGNPYTRWCANNGDENHSITVDLEDSINLIGSRIKWEAPLSVYQYKIEVSEDNLNWKMVVDETSNFEAAAYHVNNFQVTARYVRLTITGLESNSWASLYEFEIYKAKDSNNPDPEPNIPHSGGSHSNKKKTDKEKQIEIINNGKIILELNQTVNDQGQVEVTISDYLVEKAISQMKKDDTEFLINTSKMDDQVSGIILELPEAIMASNKDIDLGIQTGFGKVTLPNEVLKSKEIQELGKVQLYFNKGDMNKYKKLDNPLRKSIGERPIIELSFKKDGKEKQWNNKKVSVLVSIPYTLLPGEAAERIVVCNIDENGNSTKIPNSRYSKETGTVEFRTKYFSSYAVSYDELSFNDISSCSWAENEIEVLAVKGILKGTGNGNYCPQLNTTRAEFLSMLIRTLELDAEFYDNFDDVSKMGYYYNTVGIAKELGIVNGNGQGKFNPNNIITREEMMVMVTRACKLTNIHLNNEKEIKQFTDFDQVSAYALDSVETLIASDIINGNENKINPKGYTTRAEAGVVIYRIYNYSY</sequence>
<comment type="caution">
    <text evidence="1">The sequence shown here is derived from an EMBL/GenBank/DDBJ whole genome shotgun (WGS) entry which is preliminary data.</text>
</comment>
<dbReference type="EMBL" id="BTPU01000035">
    <property type="protein sequence ID" value="GMQ63126.1"/>
    <property type="molecule type" value="Genomic_DNA"/>
</dbReference>
<keyword evidence="2" id="KW-1185">Reference proteome</keyword>
<dbReference type="Proteomes" id="UP001374599">
    <property type="component" value="Unassembled WGS sequence"/>
</dbReference>
<accession>A0ACB5UKX9</accession>
<protein>
    <submittedName>
        <fullName evidence="1">Uncharacterized protein</fullName>
    </submittedName>
</protein>
<gene>
    <name evidence="1" type="ORF">AN2V17_23590</name>
</gene>
<evidence type="ECO:0000313" key="2">
    <source>
        <dbReference type="Proteomes" id="UP001374599"/>
    </source>
</evidence>
<organism evidence="1 2">
    <name type="scientific">Vallitalea maricola</name>
    <dbReference type="NCBI Taxonomy" id="3074433"/>
    <lineage>
        <taxon>Bacteria</taxon>
        <taxon>Bacillati</taxon>
        <taxon>Bacillota</taxon>
        <taxon>Clostridia</taxon>
        <taxon>Lachnospirales</taxon>
        <taxon>Vallitaleaceae</taxon>
        <taxon>Vallitalea</taxon>
    </lineage>
</organism>
<name>A0ACB5UKX9_9FIRM</name>
<reference evidence="1" key="1">
    <citation type="submission" date="2023-09" db="EMBL/GenBank/DDBJ databases">
        <title>Vallitalea sediminicola and Vallitalea maricola sp. nov., anaerobic bacteria isolated from marine sediment.</title>
        <authorList>
            <person name="Hirano S."/>
            <person name="Maeda A."/>
            <person name="Terahara T."/>
            <person name="Mori K."/>
            <person name="Hamada M."/>
            <person name="Matsumoto R."/>
            <person name="Kobayashi T."/>
        </authorList>
    </citation>
    <scope>NUCLEOTIDE SEQUENCE</scope>
    <source>
        <strain evidence="1">AN17-2</strain>
    </source>
</reference>
<evidence type="ECO:0000313" key="1">
    <source>
        <dbReference type="EMBL" id="GMQ63126.1"/>
    </source>
</evidence>